<dbReference type="PANTHER" id="PTHR31286">
    <property type="entry name" value="GLYCINE-RICH CELL WALL STRUCTURAL PROTEIN 1.8-LIKE"/>
    <property type="match status" value="1"/>
</dbReference>
<dbReference type="Proteomes" id="UP000813462">
    <property type="component" value="Unassembled WGS sequence"/>
</dbReference>
<dbReference type="InterPro" id="IPR040256">
    <property type="entry name" value="At4g02000-like"/>
</dbReference>
<dbReference type="Pfam" id="PF14392">
    <property type="entry name" value="zf-CCHC_4"/>
    <property type="match status" value="1"/>
</dbReference>
<protein>
    <recommendedName>
        <fullName evidence="2">Zinc knuckle CX2CX4HX4C domain-containing protein</fullName>
    </recommendedName>
</protein>
<reference evidence="3" key="1">
    <citation type="journal article" date="2021" name="Front. Plant Sci.">
        <title>Chromosome-Scale Genome Assembly for Chinese Sour Jujube and Insights Into Its Genome Evolution and Domestication Signature.</title>
        <authorList>
            <person name="Shen L.-Y."/>
            <person name="Luo H."/>
            <person name="Wang X.-L."/>
            <person name="Wang X.-M."/>
            <person name="Qiu X.-J."/>
            <person name="Liu H."/>
            <person name="Zhou S.-S."/>
            <person name="Jia K.-H."/>
            <person name="Nie S."/>
            <person name="Bao Y.-T."/>
            <person name="Zhang R.-G."/>
            <person name="Yun Q.-Z."/>
            <person name="Chai Y.-H."/>
            <person name="Lu J.-Y."/>
            <person name="Li Y."/>
            <person name="Zhao S.-W."/>
            <person name="Mao J.-F."/>
            <person name="Jia S.-G."/>
            <person name="Mao Y.-M."/>
        </authorList>
    </citation>
    <scope>NUCLEOTIDE SEQUENCE</scope>
    <source>
        <strain evidence="3">AT0</strain>
        <tissue evidence="3">Leaf</tissue>
    </source>
</reference>
<evidence type="ECO:0000313" key="4">
    <source>
        <dbReference type="Proteomes" id="UP000813462"/>
    </source>
</evidence>
<comment type="caution">
    <text evidence="3">The sequence shown here is derived from an EMBL/GenBank/DDBJ whole genome shotgun (WGS) entry which is preliminary data.</text>
</comment>
<dbReference type="AlphaFoldDB" id="A0A978UYC9"/>
<evidence type="ECO:0000256" key="1">
    <source>
        <dbReference type="SAM" id="MobiDB-lite"/>
    </source>
</evidence>
<feature type="compositionally biased region" description="Basic and acidic residues" evidence="1">
    <location>
        <begin position="235"/>
        <end position="262"/>
    </location>
</feature>
<proteinExistence type="predicted"/>
<accession>A0A978UYC9</accession>
<evidence type="ECO:0000259" key="2">
    <source>
        <dbReference type="Pfam" id="PF14392"/>
    </source>
</evidence>
<name>A0A978UYC9_ZIZJJ</name>
<evidence type="ECO:0000313" key="3">
    <source>
        <dbReference type="EMBL" id="KAH7519995.1"/>
    </source>
</evidence>
<dbReference type="PANTHER" id="PTHR31286:SF178">
    <property type="entry name" value="DUF4283 DOMAIN-CONTAINING PROTEIN"/>
    <property type="match status" value="1"/>
</dbReference>
<feature type="domain" description="Zinc knuckle CX2CX4HX4C" evidence="2">
    <location>
        <begin position="134"/>
        <end position="180"/>
    </location>
</feature>
<dbReference type="InterPro" id="IPR025836">
    <property type="entry name" value="Zn_knuckle_CX2CX4HX4C"/>
</dbReference>
<sequence>MEERTQWQQISNALQLELVVDADNATRLSKIRLVGKIMSEKHFKADITRIWKKRPWSIDGAHLVLREWKPKLSFEDLNFTFSSFLVQIHGLPLQFMNRENAITIGGLFQKVLHCEYSSRVNVIGMKYMRLQVEVDITKPLLTGFFHKIGSGGTWIQFAYERLAEFCYVCGSIGHGKSSCQFSNIAIPSTESSQYGPWIRAEMNEFAIVREGHFLRLVEVPRGELDDSLSDEINRDVRVEKDANNNEGKISDESTSVSRKEGESNQASSAVGEPTLDLQGAKKHVGLDLGPGAEPQVMDLEEHRIASPPLNLPGLVTGKQAGKRKREAHRSPCEISYTRKRAGLLIQDVADTTRTCNELNNMAQSERHAKLE</sequence>
<dbReference type="EMBL" id="JAEACU010000008">
    <property type="protein sequence ID" value="KAH7519995.1"/>
    <property type="molecule type" value="Genomic_DNA"/>
</dbReference>
<gene>
    <name evidence="3" type="ORF">FEM48_Zijuj08G0096700</name>
</gene>
<feature type="region of interest" description="Disordered" evidence="1">
    <location>
        <begin position="235"/>
        <end position="274"/>
    </location>
</feature>
<feature type="region of interest" description="Disordered" evidence="1">
    <location>
        <begin position="307"/>
        <end position="330"/>
    </location>
</feature>
<organism evidence="3 4">
    <name type="scientific">Ziziphus jujuba var. spinosa</name>
    <dbReference type="NCBI Taxonomy" id="714518"/>
    <lineage>
        <taxon>Eukaryota</taxon>
        <taxon>Viridiplantae</taxon>
        <taxon>Streptophyta</taxon>
        <taxon>Embryophyta</taxon>
        <taxon>Tracheophyta</taxon>
        <taxon>Spermatophyta</taxon>
        <taxon>Magnoliopsida</taxon>
        <taxon>eudicotyledons</taxon>
        <taxon>Gunneridae</taxon>
        <taxon>Pentapetalae</taxon>
        <taxon>rosids</taxon>
        <taxon>fabids</taxon>
        <taxon>Rosales</taxon>
        <taxon>Rhamnaceae</taxon>
        <taxon>Paliureae</taxon>
        <taxon>Ziziphus</taxon>
    </lineage>
</organism>